<dbReference type="GO" id="GO:0016491">
    <property type="term" value="F:oxidoreductase activity"/>
    <property type="evidence" value="ECO:0007669"/>
    <property type="project" value="UniProtKB-KW"/>
</dbReference>
<evidence type="ECO:0000313" key="6">
    <source>
        <dbReference type="Proteomes" id="UP000198921"/>
    </source>
</evidence>
<dbReference type="InterPro" id="IPR001155">
    <property type="entry name" value="OxRdtase_FMN_N"/>
</dbReference>
<dbReference type="PANTHER" id="PTHR43656:SF2">
    <property type="entry name" value="BINDING OXIDOREDUCTASE, PUTATIVE (AFU_ORTHOLOGUE AFUA_2G08260)-RELATED"/>
    <property type="match status" value="1"/>
</dbReference>
<dbReference type="EMBL" id="FNOT01000002">
    <property type="protein sequence ID" value="SDX63172.1"/>
    <property type="molecule type" value="Genomic_DNA"/>
</dbReference>
<keyword evidence="2" id="KW-0560">Oxidoreductase</keyword>
<dbReference type="AlphaFoldDB" id="A0A1H3D9I5"/>
<keyword evidence="6" id="KW-1185">Reference proteome</keyword>
<gene>
    <name evidence="5" type="ORF">SAMN05660209_00909</name>
</gene>
<feature type="domain" description="NADH:flavin oxidoreductase/NADH oxidase N-terminal" evidence="4">
    <location>
        <begin position="22"/>
        <end position="78"/>
    </location>
</feature>
<evidence type="ECO:0000256" key="2">
    <source>
        <dbReference type="ARBA" id="ARBA00023002"/>
    </source>
</evidence>
<name>A0A1H3D9I5_9ACTN</name>
<keyword evidence="1" id="KW-0285">Flavoprotein</keyword>
<dbReference type="SUPFAM" id="SSF51395">
    <property type="entry name" value="FMN-linked oxidoreductases"/>
    <property type="match status" value="1"/>
</dbReference>
<feature type="region of interest" description="Disordered" evidence="3">
    <location>
        <begin position="1"/>
        <end position="29"/>
    </location>
</feature>
<dbReference type="STRING" id="1137993.SAMN05660209_00909"/>
<dbReference type="Pfam" id="PF00724">
    <property type="entry name" value="Oxidored_FMN"/>
    <property type="match status" value="1"/>
</dbReference>
<dbReference type="PANTHER" id="PTHR43656">
    <property type="entry name" value="BINDING OXIDOREDUCTASE, PUTATIVE (AFU_ORTHOLOGUE AFUA_2G08260)-RELATED"/>
    <property type="match status" value="1"/>
</dbReference>
<evidence type="ECO:0000259" key="4">
    <source>
        <dbReference type="Pfam" id="PF00724"/>
    </source>
</evidence>
<evidence type="ECO:0000313" key="5">
    <source>
        <dbReference type="EMBL" id="SDX63172.1"/>
    </source>
</evidence>
<dbReference type="InterPro" id="IPR013785">
    <property type="entry name" value="Aldolase_TIM"/>
</dbReference>
<reference evidence="6" key="1">
    <citation type="submission" date="2016-10" db="EMBL/GenBank/DDBJ databases">
        <authorList>
            <person name="Varghese N."/>
            <person name="Submissions S."/>
        </authorList>
    </citation>
    <scope>NUCLEOTIDE SEQUENCE [LARGE SCALE GENOMIC DNA]</scope>
    <source>
        <strain evidence="6">DSM 45422</strain>
    </source>
</reference>
<dbReference type="Gene3D" id="3.20.20.70">
    <property type="entry name" value="Aldolase class I"/>
    <property type="match status" value="1"/>
</dbReference>
<dbReference type="RefSeq" id="WP_170856639.1">
    <property type="nucleotide sequence ID" value="NZ_FNOT01000002.1"/>
</dbReference>
<sequence>MPSSCCSEPCPRRAPRAVGAAPAVNTRDDRYGGSLENRVRFAREVLAAVRAATSEDFIIGFRVTADQNLPGAMTQQDLRDVVAALTADGVVDLLSVSAGTGATERSTQVLRPG</sequence>
<dbReference type="InterPro" id="IPR051799">
    <property type="entry name" value="NADH_flavin_oxidoreductase"/>
</dbReference>
<accession>A0A1H3D9I5</accession>
<evidence type="ECO:0000256" key="3">
    <source>
        <dbReference type="SAM" id="MobiDB-lite"/>
    </source>
</evidence>
<evidence type="ECO:0000256" key="1">
    <source>
        <dbReference type="ARBA" id="ARBA00022630"/>
    </source>
</evidence>
<dbReference type="GO" id="GO:0010181">
    <property type="term" value="F:FMN binding"/>
    <property type="evidence" value="ECO:0007669"/>
    <property type="project" value="InterPro"/>
</dbReference>
<proteinExistence type="predicted"/>
<dbReference type="Proteomes" id="UP000198921">
    <property type="component" value="Unassembled WGS sequence"/>
</dbReference>
<protein>
    <submittedName>
        <fullName evidence="5">NADH:flavin oxidoreductase / NADH oxidase family protein</fullName>
    </submittedName>
</protein>
<organism evidence="5 6">
    <name type="scientific">Geodermatophilus africanus</name>
    <dbReference type="NCBI Taxonomy" id="1137993"/>
    <lineage>
        <taxon>Bacteria</taxon>
        <taxon>Bacillati</taxon>
        <taxon>Actinomycetota</taxon>
        <taxon>Actinomycetes</taxon>
        <taxon>Geodermatophilales</taxon>
        <taxon>Geodermatophilaceae</taxon>
        <taxon>Geodermatophilus</taxon>
    </lineage>
</organism>